<dbReference type="PANTHER" id="PTHR31973:SF149">
    <property type="entry name" value="SWIM-TYPE DOMAIN-CONTAINING PROTEIN"/>
    <property type="match status" value="1"/>
</dbReference>
<accession>A0A438JYA6</accession>
<evidence type="ECO:0000259" key="1">
    <source>
        <dbReference type="Pfam" id="PF03108"/>
    </source>
</evidence>
<dbReference type="InterPro" id="IPR018289">
    <property type="entry name" value="MULE_transposase_dom"/>
</dbReference>
<feature type="domain" description="MULE transposase" evidence="2">
    <location>
        <begin position="250"/>
        <end position="331"/>
    </location>
</feature>
<proteinExistence type="predicted"/>
<reference evidence="3 4" key="1">
    <citation type="journal article" date="2018" name="PLoS Genet.">
        <title>Population sequencing reveals clonal diversity and ancestral inbreeding in the grapevine cultivar Chardonnay.</title>
        <authorList>
            <person name="Roach M.J."/>
            <person name="Johnson D.L."/>
            <person name="Bohlmann J."/>
            <person name="van Vuuren H.J."/>
            <person name="Jones S.J."/>
            <person name="Pretorius I.S."/>
            <person name="Schmidt S.A."/>
            <person name="Borneman A.R."/>
        </authorList>
    </citation>
    <scope>NUCLEOTIDE SEQUENCE [LARGE SCALE GENOMIC DNA]</scope>
    <source>
        <strain evidence="4">cv. Chardonnay</strain>
        <tissue evidence="3">Leaf</tissue>
    </source>
</reference>
<feature type="domain" description="Transposase MuDR plant" evidence="1">
    <location>
        <begin position="136"/>
        <end position="196"/>
    </location>
</feature>
<evidence type="ECO:0000313" key="4">
    <source>
        <dbReference type="Proteomes" id="UP000288805"/>
    </source>
</evidence>
<organism evidence="3 4">
    <name type="scientific">Vitis vinifera</name>
    <name type="common">Grape</name>
    <dbReference type="NCBI Taxonomy" id="29760"/>
    <lineage>
        <taxon>Eukaryota</taxon>
        <taxon>Viridiplantae</taxon>
        <taxon>Streptophyta</taxon>
        <taxon>Embryophyta</taxon>
        <taxon>Tracheophyta</taxon>
        <taxon>Spermatophyta</taxon>
        <taxon>Magnoliopsida</taxon>
        <taxon>eudicotyledons</taxon>
        <taxon>Gunneridae</taxon>
        <taxon>Pentapetalae</taxon>
        <taxon>rosids</taxon>
        <taxon>Vitales</taxon>
        <taxon>Vitaceae</taxon>
        <taxon>Viteae</taxon>
        <taxon>Vitis</taxon>
    </lineage>
</organism>
<evidence type="ECO:0000313" key="3">
    <source>
        <dbReference type="EMBL" id="RVX13950.1"/>
    </source>
</evidence>
<dbReference type="Pfam" id="PF10551">
    <property type="entry name" value="MULE"/>
    <property type="match status" value="1"/>
</dbReference>
<dbReference type="PANTHER" id="PTHR31973">
    <property type="entry name" value="POLYPROTEIN, PUTATIVE-RELATED"/>
    <property type="match status" value="1"/>
</dbReference>
<dbReference type="Pfam" id="PF03108">
    <property type="entry name" value="DBD_Tnp_Mut"/>
    <property type="match status" value="1"/>
</dbReference>
<dbReference type="EMBL" id="QGNW01000022">
    <property type="protein sequence ID" value="RVX13950.1"/>
    <property type="molecule type" value="Genomic_DNA"/>
</dbReference>
<protein>
    <recommendedName>
        <fullName evidence="5">Transposase MuDR plant domain-containing protein</fullName>
    </recommendedName>
</protein>
<dbReference type="Proteomes" id="UP000288805">
    <property type="component" value="Unassembled WGS sequence"/>
</dbReference>
<comment type="caution">
    <text evidence="3">The sequence shown here is derived from an EMBL/GenBank/DDBJ whole genome shotgun (WGS) entry which is preliminary data.</text>
</comment>
<evidence type="ECO:0008006" key="5">
    <source>
        <dbReference type="Google" id="ProtNLM"/>
    </source>
</evidence>
<dbReference type="AlphaFoldDB" id="A0A438JYA6"/>
<name>A0A438JYA6_VITVI</name>
<sequence length="595" mass="67885">MDLENSIYGYLHEGGEIVPKEDKQIQYKGGQQKGMYIGQRMSYAEFVSKACERLDINSNGYTFHYTLEFDPSALQQLDDDEDMHMIHNSTEETHNSVTSCQANNESNLGLSQGFMSRCAETEVMPHDLSLCPQPIIGSGHSFPNADEFRNALYTMSLVGRFQYKFKKNSPKRISVCCLVDGCPWRITANSVGTTKILKVNIFIDVHNHCADVECSSQPSMRGKRGARIIEQVIRATPEYLPRQICKDFRSRGSLFSATAYDADDGMFPIAFGVVSSENYEDWLWFLQKLKGILQDKEVVIISDRHQAILRSVSELFGVDNHAYCYRHVKENFSSYVTKHSMKGKNCKMDALLLLDNVAYARLDDDYVVAMEKLKTYNSDLAKWVEENSPQHWAMSKFAKKRWDKMTTNLAESFNAWLKEERHYTIFNLVMTHMDKFAHLACAHMGSTENWKAAVGPKTEEKLLENIIKSGSLPVYPYVGGVFKVFNMKVYVDVNLRERTCTCKAWQMAGIPFDIFWTLQFNSKSQHAIVDADGCVRDAQGRLYPSLKPPCSKRPPGRPRHRRIESQFSSKRLIFCSRCQLAGHNRASCKNPLPAP</sequence>
<gene>
    <name evidence="3" type="ORF">CK203_011475</name>
</gene>
<dbReference type="InterPro" id="IPR004332">
    <property type="entry name" value="Transposase_MuDR"/>
</dbReference>
<evidence type="ECO:0000259" key="2">
    <source>
        <dbReference type="Pfam" id="PF10551"/>
    </source>
</evidence>